<evidence type="ECO:0000259" key="9">
    <source>
        <dbReference type="PROSITE" id="PS51194"/>
    </source>
</evidence>
<keyword evidence="5" id="KW-0346">Stress response</keyword>
<dbReference type="GO" id="GO:0006401">
    <property type="term" value="P:RNA catabolic process"/>
    <property type="evidence" value="ECO:0007669"/>
    <property type="project" value="UniProtKB-UniRule"/>
</dbReference>
<dbReference type="SMART" id="SM00490">
    <property type="entry name" value="HELICc"/>
    <property type="match status" value="1"/>
</dbReference>
<accession>A0A8J3EZZ5</accession>
<evidence type="ECO:0000256" key="2">
    <source>
        <dbReference type="ARBA" id="ARBA00022801"/>
    </source>
</evidence>
<dbReference type="GO" id="GO:0005829">
    <property type="term" value="C:cytosol"/>
    <property type="evidence" value="ECO:0007669"/>
    <property type="project" value="TreeGrafter"/>
</dbReference>
<dbReference type="HAMAP" id="MF_01494">
    <property type="entry name" value="DEAD_helicase_CshB"/>
    <property type="match status" value="1"/>
</dbReference>
<dbReference type="InterPro" id="IPR011545">
    <property type="entry name" value="DEAD/DEAH_box_helicase_dom"/>
</dbReference>
<dbReference type="GO" id="GO:0005524">
    <property type="term" value="F:ATP binding"/>
    <property type="evidence" value="ECO:0007669"/>
    <property type="project" value="UniProtKB-UniRule"/>
</dbReference>
<dbReference type="EC" id="3.6.4.13" evidence="5"/>
<dbReference type="GO" id="GO:0016787">
    <property type="term" value="F:hydrolase activity"/>
    <property type="evidence" value="ECO:0007669"/>
    <property type="project" value="UniProtKB-KW"/>
</dbReference>
<feature type="compositionally biased region" description="Basic residues" evidence="7">
    <location>
        <begin position="407"/>
        <end position="416"/>
    </location>
</feature>
<dbReference type="EMBL" id="BMHB01000001">
    <property type="protein sequence ID" value="GGI11124.1"/>
    <property type="molecule type" value="Genomic_DNA"/>
</dbReference>
<evidence type="ECO:0000256" key="6">
    <source>
        <dbReference type="PROSITE-ProRule" id="PRU00552"/>
    </source>
</evidence>
<feature type="domain" description="Helicase C-terminal" evidence="9">
    <location>
        <begin position="235"/>
        <end position="389"/>
    </location>
</feature>
<dbReference type="RefSeq" id="WP_087998890.1">
    <property type="nucleotide sequence ID" value="NZ_BMHB01000001.1"/>
</dbReference>
<gene>
    <name evidence="11" type="primary">deaD</name>
    <name evidence="5" type="synonym">cshB</name>
    <name evidence="11" type="ORF">GCM10007380_06250</name>
</gene>
<dbReference type="InterPro" id="IPR030881">
    <property type="entry name" value="CshB"/>
</dbReference>
<dbReference type="PROSITE" id="PS51195">
    <property type="entry name" value="Q_MOTIF"/>
    <property type="match status" value="1"/>
</dbReference>
<dbReference type="Pfam" id="PF00270">
    <property type="entry name" value="DEAD"/>
    <property type="match status" value="1"/>
</dbReference>
<evidence type="ECO:0000256" key="7">
    <source>
        <dbReference type="SAM" id="MobiDB-lite"/>
    </source>
</evidence>
<dbReference type="PROSITE" id="PS51192">
    <property type="entry name" value="HELICASE_ATP_BIND_1"/>
    <property type="match status" value="1"/>
</dbReference>
<comment type="caution">
    <text evidence="11">The sequence shown here is derived from an EMBL/GenBank/DDBJ whole genome shotgun (WGS) entry which is preliminary data.</text>
</comment>
<organism evidence="11 12">
    <name type="scientific">Gottfriedia solisilvae</name>
    <dbReference type="NCBI Taxonomy" id="1516104"/>
    <lineage>
        <taxon>Bacteria</taxon>
        <taxon>Bacillati</taxon>
        <taxon>Bacillota</taxon>
        <taxon>Bacilli</taxon>
        <taxon>Bacillales</taxon>
        <taxon>Bacillaceae</taxon>
        <taxon>Gottfriedia</taxon>
    </lineage>
</organism>
<dbReference type="GO" id="GO:0033592">
    <property type="term" value="F:RNA strand annealing activity"/>
    <property type="evidence" value="ECO:0007669"/>
    <property type="project" value="TreeGrafter"/>
</dbReference>
<feature type="region of interest" description="Disordered" evidence="7">
    <location>
        <begin position="407"/>
        <end position="435"/>
    </location>
</feature>
<dbReference type="InterPro" id="IPR014001">
    <property type="entry name" value="Helicase_ATP-bd"/>
</dbReference>
<dbReference type="GO" id="GO:0009409">
    <property type="term" value="P:response to cold"/>
    <property type="evidence" value="ECO:0007669"/>
    <property type="project" value="InterPro"/>
</dbReference>
<dbReference type="GO" id="GO:0003724">
    <property type="term" value="F:RNA helicase activity"/>
    <property type="evidence" value="ECO:0007669"/>
    <property type="project" value="UniProtKB-UniRule"/>
</dbReference>
<evidence type="ECO:0000259" key="10">
    <source>
        <dbReference type="PROSITE" id="PS51195"/>
    </source>
</evidence>
<dbReference type="AlphaFoldDB" id="A0A8J3EZZ5"/>
<dbReference type="CDD" id="cd00268">
    <property type="entry name" value="DEADc"/>
    <property type="match status" value="1"/>
</dbReference>
<dbReference type="Pfam" id="PF00271">
    <property type="entry name" value="Helicase_C"/>
    <property type="match status" value="1"/>
</dbReference>
<dbReference type="PROSITE" id="PS51194">
    <property type="entry name" value="HELICASE_CTER"/>
    <property type="match status" value="1"/>
</dbReference>
<evidence type="ECO:0000256" key="3">
    <source>
        <dbReference type="ARBA" id="ARBA00022806"/>
    </source>
</evidence>
<evidence type="ECO:0000256" key="5">
    <source>
        <dbReference type="HAMAP-Rule" id="MF_01494"/>
    </source>
</evidence>
<dbReference type="CDD" id="cd18787">
    <property type="entry name" value="SF2_C_DEAD"/>
    <property type="match status" value="1"/>
</dbReference>
<comment type="similarity">
    <text evidence="5">Belongs to the DEAD box helicase family. CshB subfamily.</text>
</comment>
<evidence type="ECO:0000256" key="4">
    <source>
        <dbReference type="ARBA" id="ARBA00022840"/>
    </source>
</evidence>
<keyword evidence="5" id="KW-0694">RNA-binding</keyword>
<keyword evidence="3 5" id="KW-0347">Helicase</keyword>
<dbReference type="GO" id="GO:0005840">
    <property type="term" value="C:ribosome"/>
    <property type="evidence" value="ECO:0007669"/>
    <property type="project" value="TreeGrafter"/>
</dbReference>
<dbReference type="InterPro" id="IPR050547">
    <property type="entry name" value="DEAD_box_RNA_helicases"/>
</dbReference>
<feature type="compositionally biased region" description="Basic and acidic residues" evidence="7">
    <location>
        <begin position="417"/>
        <end position="426"/>
    </location>
</feature>
<keyword evidence="12" id="KW-1185">Reference proteome</keyword>
<comment type="subcellular location">
    <subcellularLocation>
        <location evidence="5">Cytoplasm</location>
    </subcellularLocation>
</comment>
<dbReference type="Gene3D" id="3.40.50.300">
    <property type="entry name" value="P-loop containing nucleotide triphosphate hydrolases"/>
    <property type="match status" value="2"/>
</dbReference>
<keyword evidence="5" id="KW-0963">Cytoplasm</keyword>
<dbReference type="Proteomes" id="UP000626244">
    <property type="component" value="Unassembled WGS sequence"/>
</dbReference>
<dbReference type="InterPro" id="IPR027417">
    <property type="entry name" value="P-loop_NTPase"/>
</dbReference>
<evidence type="ECO:0000259" key="8">
    <source>
        <dbReference type="PROSITE" id="PS51192"/>
    </source>
</evidence>
<name>A0A8J3EZZ5_9BACI</name>
<comment type="catalytic activity">
    <reaction evidence="5">
        <text>ATP + H2O = ADP + phosphate + H(+)</text>
        <dbReference type="Rhea" id="RHEA:13065"/>
        <dbReference type="ChEBI" id="CHEBI:15377"/>
        <dbReference type="ChEBI" id="CHEBI:15378"/>
        <dbReference type="ChEBI" id="CHEBI:30616"/>
        <dbReference type="ChEBI" id="CHEBI:43474"/>
        <dbReference type="ChEBI" id="CHEBI:456216"/>
        <dbReference type="EC" id="3.6.4.13"/>
    </reaction>
</comment>
<dbReference type="InterPro" id="IPR014014">
    <property type="entry name" value="RNA_helicase_DEAD_Q_motif"/>
</dbReference>
<comment type="function">
    <text evidence="5">Probable DEAD-box RNA helicase. May work in conjunction with the cold shock proteins to ensure proper initiation of transcription at low and optimal temperatures.</text>
</comment>
<feature type="domain" description="Helicase ATP-binding" evidence="8">
    <location>
        <begin position="34"/>
        <end position="208"/>
    </location>
</feature>
<sequence>MAVSFKDYQLKPFIMEAIEKKHFTGPTEIQQKIIPQVKTGRSIIGQSQTGSGKTHAYLIPTINTLDPSIDQVQLVITAPTRELATQIYKDIQSIIECCPEDAQLTAKNFVGGTDYKRTVEKLKKQPHIVVGTTGRIKDLVNDNVLLVHTSKYLVVDEADLMLDMGFIHDVDQVASKMPKNLQMLVFSATIPEKLKPFMKKYMDNPEHIHINPKQLSAQQIEHIIVPSRHKDKVRMAKDILNSYQPYLAIIFTNTKKKAEEVASQLSSYGLKVGQIHGDLSPRERKKMMKQIQDLEFQYIVATDLASRGIDIEGVSHVINIELPSDLDFYVHRVGRTGRANYSGTAITIYDQEDEQALDKLQDRGISFEHRELKNGDWVELGPRAKRKLRKKTDRTLDAVATKAIKKPSKVKPGYKRKLNEQRETFKQRVKKKTSR</sequence>
<evidence type="ECO:0000256" key="1">
    <source>
        <dbReference type="ARBA" id="ARBA00022741"/>
    </source>
</evidence>
<evidence type="ECO:0000313" key="12">
    <source>
        <dbReference type="Proteomes" id="UP000626244"/>
    </source>
</evidence>
<keyword evidence="4 5" id="KW-0067">ATP-binding</keyword>
<dbReference type="PANTHER" id="PTHR47963">
    <property type="entry name" value="DEAD-BOX ATP-DEPENDENT RNA HELICASE 47, MITOCHONDRIAL"/>
    <property type="match status" value="1"/>
</dbReference>
<dbReference type="SUPFAM" id="SSF52540">
    <property type="entry name" value="P-loop containing nucleoside triphosphate hydrolases"/>
    <property type="match status" value="1"/>
</dbReference>
<dbReference type="InterPro" id="IPR044742">
    <property type="entry name" value="DEAD/DEAH_RhlB"/>
</dbReference>
<evidence type="ECO:0000313" key="11">
    <source>
        <dbReference type="EMBL" id="GGI11124.1"/>
    </source>
</evidence>
<dbReference type="OrthoDB" id="9805696at2"/>
<dbReference type="SMART" id="SM00487">
    <property type="entry name" value="DEXDc"/>
    <property type="match status" value="1"/>
</dbReference>
<keyword evidence="1 5" id="KW-0547">Nucleotide-binding</keyword>
<keyword evidence="2 5" id="KW-0378">Hydrolase</keyword>
<feature type="domain" description="DEAD-box RNA helicase Q" evidence="10">
    <location>
        <begin position="3"/>
        <end position="31"/>
    </location>
</feature>
<reference evidence="12" key="1">
    <citation type="journal article" date="2019" name="Int. J. Syst. Evol. Microbiol.">
        <title>The Global Catalogue of Microorganisms (GCM) 10K type strain sequencing project: providing services to taxonomists for standard genome sequencing and annotation.</title>
        <authorList>
            <consortium name="The Broad Institute Genomics Platform"/>
            <consortium name="The Broad Institute Genome Sequencing Center for Infectious Disease"/>
            <person name="Wu L."/>
            <person name="Ma J."/>
        </authorList>
    </citation>
    <scope>NUCLEOTIDE SEQUENCE [LARGE SCALE GENOMIC DNA]</scope>
    <source>
        <strain evidence="12">CGMCC 1.14993</strain>
    </source>
</reference>
<dbReference type="PANTHER" id="PTHR47963:SF1">
    <property type="entry name" value="DEAD-BOX ATP-DEPENDENT RNA HELICASE CSHB"/>
    <property type="match status" value="1"/>
</dbReference>
<protein>
    <recommendedName>
        <fullName evidence="5">DEAD-box ATP-dependent RNA helicase CshB</fullName>
        <ecNumber evidence="5">3.6.4.13</ecNumber>
    </recommendedName>
</protein>
<feature type="short sequence motif" description="Q motif" evidence="6">
    <location>
        <begin position="3"/>
        <end position="31"/>
    </location>
</feature>
<proteinExistence type="inferred from homology"/>
<dbReference type="InterPro" id="IPR001650">
    <property type="entry name" value="Helicase_C-like"/>
</dbReference>